<dbReference type="GO" id="GO:0070481">
    <property type="term" value="P:nuclear-transcribed mRNA catabolic process, non-stop decay"/>
    <property type="evidence" value="ECO:0007669"/>
    <property type="project" value="InterPro"/>
</dbReference>
<evidence type="ECO:0000313" key="7">
    <source>
        <dbReference type="EMBL" id="OIR22841.1"/>
    </source>
</evidence>
<dbReference type="SUPFAM" id="SSF53137">
    <property type="entry name" value="Translational machinery components"/>
    <property type="match status" value="1"/>
</dbReference>
<dbReference type="InterPro" id="IPR042226">
    <property type="entry name" value="eFR1_2_sf"/>
</dbReference>
<dbReference type="GO" id="GO:0070966">
    <property type="term" value="P:nuclear-transcribed mRNA catabolic process, no-go decay"/>
    <property type="evidence" value="ECO:0007669"/>
    <property type="project" value="InterPro"/>
</dbReference>
<dbReference type="PANTHER" id="PTHR10853:SF0">
    <property type="entry name" value="PROTEIN PELOTA HOMOLOG"/>
    <property type="match status" value="1"/>
</dbReference>
<dbReference type="Gene3D" id="3.30.1330.30">
    <property type="match status" value="1"/>
</dbReference>
<name>A0A1J5TPI4_9ARCH</name>
<evidence type="ECO:0000313" key="8">
    <source>
        <dbReference type="Proteomes" id="UP000183615"/>
    </source>
</evidence>
<proteinExistence type="inferred from homology"/>
<evidence type="ECO:0000256" key="5">
    <source>
        <dbReference type="ARBA" id="ARBA00022723"/>
    </source>
</evidence>
<dbReference type="Pfam" id="PF03465">
    <property type="entry name" value="eRF1_3"/>
    <property type="match status" value="1"/>
</dbReference>
<feature type="domain" description="eRF1/Pelota-like N-terminal" evidence="6">
    <location>
        <begin position="1"/>
        <end position="124"/>
    </location>
</feature>
<dbReference type="SMART" id="SM01194">
    <property type="entry name" value="eRF1_1"/>
    <property type="match status" value="1"/>
</dbReference>
<dbReference type="InterPro" id="IPR029064">
    <property type="entry name" value="Ribosomal_eL30-like_sf"/>
</dbReference>
<dbReference type="SUPFAM" id="SSF55315">
    <property type="entry name" value="L30e-like"/>
    <property type="match status" value="1"/>
</dbReference>
<dbReference type="InterPro" id="IPR005140">
    <property type="entry name" value="eRF1_Pelota-like_N"/>
</dbReference>
<reference evidence="7 8" key="1">
    <citation type="submission" date="2016-08" db="EMBL/GenBank/DDBJ databases">
        <title>New Insights into Marine Group III Euryarchaeota, from dark to light.</title>
        <authorList>
            <person name="Haro-Moreno J.M."/>
            <person name="Rodriguez-Valera F."/>
            <person name="Lopez-Garcia P."/>
            <person name="Moreira D."/>
            <person name="Martin-Cuadrado A.B."/>
        </authorList>
    </citation>
    <scope>NUCLEOTIDE SEQUENCE [LARGE SCALE GENOMIC DNA]</scope>
    <source>
        <strain evidence="7">CG-Epi2</strain>
    </source>
</reference>
<accession>A0A1J5TPI4</accession>
<evidence type="ECO:0000256" key="4">
    <source>
        <dbReference type="ARBA" id="ARBA00022490"/>
    </source>
</evidence>
<dbReference type="Pfam" id="PF26356">
    <property type="entry name" value="Pelota_N"/>
    <property type="match status" value="1"/>
</dbReference>
<comment type="caution">
    <text evidence="7">The sequence shown here is derived from an EMBL/GenBank/DDBJ whole genome shotgun (WGS) entry which is preliminary data.</text>
</comment>
<dbReference type="NCBIfam" id="TIGR00111">
    <property type="entry name" value="pelota"/>
    <property type="match status" value="1"/>
</dbReference>
<comment type="cofactor">
    <cofactor evidence="1">
        <name>a divalent metal cation</name>
        <dbReference type="ChEBI" id="CHEBI:60240"/>
    </cofactor>
</comment>
<keyword evidence="4" id="KW-0963">Cytoplasm</keyword>
<comment type="similarity">
    <text evidence="3">Belongs to the eukaryotic release factor 1 family. Pelota subfamily.</text>
</comment>
<dbReference type="InterPro" id="IPR005142">
    <property type="entry name" value="eRF1_3"/>
</dbReference>
<dbReference type="PANTHER" id="PTHR10853">
    <property type="entry name" value="PELOTA"/>
    <property type="match status" value="1"/>
</dbReference>
<evidence type="ECO:0000259" key="6">
    <source>
        <dbReference type="SMART" id="SM01194"/>
    </source>
</evidence>
<dbReference type="InterPro" id="IPR004405">
    <property type="entry name" value="TF_pelota"/>
</dbReference>
<protein>
    <submittedName>
        <fullName evidence="7">mRNA surveillance protein pelota</fullName>
    </submittedName>
</protein>
<dbReference type="GO" id="GO:0071025">
    <property type="term" value="P:RNA surveillance"/>
    <property type="evidence" value="ECO:0007669"/>
    <property type="project" value="InterPro"/>
</dbReference>
<dbReference type="InterPro" id="IPR038069">
    <property type="entry name" value="Pelota/DOM34_N"/>
</dbReference>
<dbReference type="InterPro" id="IPR058547">
    <property type="entry name" value="Pelota_N"/>
</dbReference>
<comment type="subcellular location">
    <subcellularLocation>
        <location evidence="2">Cytoplasm</location>
    </subcellularLocation>
</comment>
<sequence length="340" mass="37999">MKVKKRDNNIYHIRLEHEDDLYHLNLLLDQDDMVRALTERRESSQTDRLRSERGKKQKMRLTINVEKVEYQSFGQRLRCHGIIAVGERDQGSHHTLILEPGDDFDIGKNNWLSHHKKRLKEAAQPAVTALAICIESDSIVIAELRTYGLRELKTLNRSGSGKSIGGEELNAFYVRTVKQIVDVHIKNSVMVVVGPGFLKDDFVIVAKKEAPDIFSGCIVENSGQGGMAGINEAISRGTLPKAVAQIKIQEEMNAVELLKDAIAKDLATYGKDHVKNALKNGAGEKLLILSEKTRTEEGRLLLKLAEDNRTEIIEISSHHHGGEMLSGLGNIAVILRYQLT</sequence>
<dbReference type="Proteomes" id="UP000183615">
    <property type="component" value="Unassembled WGS sequence"/>
</dbReference>
<dbReference type="Gene3D" id="3.30.420.60">
    <property type="entry name" value="eRF1 domain 2"/>
    <property type="match status" value="1"/>
</dbReference>
<dbReference type="EMBL" id="MIYZ01000005">
    <property type="protein sequence ID" value="OIR22841.1"/>
    <property type="molecule type" value="Genomic_DNA"/>
</dbReference>
<dbReference type="Gene3D" id="2.30.30.870">
    <property type="entry name" value="Pelota, domain A"/>
    <property type="match status" value="1"/>
</dbReference>
<dbReference type="GO" id="GO:0005737">
    <property type="term" value="C:cytoplasm"/>
    <property type="evidence" value="ECO:0007669"/>
    <property type="project" value="UniProtKB-SubCell"/>
</dbReference>
<gene>
    <name evidence="7" type="ORF">BET99_03360</name>
</gene>
<evidence type="ECO:0000256" key="2">
    <source>
        <dbReference type="ARBA" id="ARBA00004496"/>
    </source>
</evidence>
<keyword evidence="5" id="KW-0479">Metal-binding</keyword>
<dbReference type="GO" id="GO:0046872">
    <property type="term" value="F:metal ion binding"/>
    <property type="evidence" value="ECO:0007669"/>
    <property type="project" value="UniProtKB-KW"/>
</dbReference>
<dbReference type="GO" id="GO:0070651">
    <property type="term" value="P:nonfunctional rRNA decay"/>
    <property type="evidence" value="ECO:0007669"/>
    <property type="project" value="TreeGrafter"/>
</dbReference>
<dbReference type="AlphaFoldDB" id="A0A1J5TPI4"/>
<organism evidence="7 8">
    <name type="scientific">Marine Group III euryarchaeote CG-Epi2</name>
    <dbReference type="NCBI Taxonomy" id="1888996"/>
    <lineage>
        <taxon>Archaea</taxon>
        <taxon>Methanobacteriati</taxon>
        <taxon>Thermoplasmatota</taxon>
        <taxon>Thermoplasmata</taxon>
        <taxon>Candidatus Thermoprofundales</taxon>
    </lineage>
</organism>
<dbReference type="GO" id="GO:0032790">
    <property type="term" value="P:ribosome disassembly"/>
    <property type="evidence" value="ECO:0007669"/>
    <property type="project" value="TreeGrafter"/>
</dbReference>
<dbReference type="SUPFAM" id="SSF159065">
    <property type="entry name" value="Dom34/Pelota N-terminal domain-like"/>
    <property type="match status" value="1"/>
</dbReference>
<evidence type="ECO:0000256" key="1">
    <source>
        <dbReference type="ARBA" id="ARBA00001968"/>
    </source>
</evidence>
<evidence type="ECO:0000256" key="3">
    <source>
        <dbReference type="ARBA" id="ARBA00009504"/>
    </source>
</evidence>